<sequence>MWALDAIRVTMNIYDRTQIKIIEAGFNTEHIKDLVHLITQCTDISEAKKLLTEFEVLANKLPWPQDHDFGALLIQKEYKSAISKSIEKLMISTAHERAHWCASCSTSGGEGLARSVHVKELSILLQNCI</sequence>
<organism evidence="1">
    <name type="scientific">Vibrio scophthalmi</name>
    <dbReference type="NCBI Taxonomy" id="45658"/>
    <lineage>
        <taxon>Bacteria</taxon>
        <taxon>Pseudomonadati</taxon>
        <taxon>Pseudomonadota</taxon>
        <taxon>Gammaproteobacteria</taxon>
        <taxon>Vibrionales</taxon>
        <taxon>Vibrionaceae</taxon>
        <taxon>Vibrio</taxon>
    </lineage>
</organism>
<proteinExistence type="predicted"/>
<dbReference type="AlphaFoldDB" id="A0A024HV58"/>
<reference evidence="1" key="1">
    <citation type="submission" date="2013-11" db="EMBL/GenBank/DDBJ databases">
        <title>Unveiling the pan-genome of the SXT/R391 family of ICEs: Molecular characterization of new variable regions of SXT/R391-like ICEs detected in genomes of Pseudoalteromonas sp. and Vibrio scophthalmi.</title>
        <authorList>
            <person name="Rodriguez-Blanco A."/>
            <person name="Lemos M."/>
            <person name="Osorio C.R."/>
        </authorList>
    </citation>
    <scope>NUCLEOTIDE SEQUENCE</scope>
    <source>
        <strain evidence="1">YF7</strain>
    </source>
</reference>
<protein>
    <submittedName>
        <fullName evidence="1">Uncharacterized protein</fullName>
    </submittedName>
</protein>
<accession>A0A024HV58</accession>
<name>A0A024HV58_9VIBR</name>
<evidence type="ECO:0000313" key="1">
    <source>
        <dbReference type="EMBL" id="CDK41222.1"/>
    </source>
</evidence>
<gene>
    <name evidence="1" type="primary">vscspa3-12</name>
</gene>
<dbReference type="EMBL" id="HG794400">
    <property type="protein sequence ID" value="CDK41222.1"/>
    <property type="molecule type" value="Genomic_DNA"/>
</dbReference>